<dbReference type="Pfam" id="PF02518">
    <property type="entry name" value="HATPase_c"/>
    <property type="match status" value="1"/>
</dbReference>
<evidence type="ECO:0000313" key="5">
    <source>
        <dbReference type="EMBL" id="MBO1926959.1"/>
    </source>
</evidence>
<keyword evidence="6" id="KW-1185">Reference proteome</keyword>
<proteinExistence type="predicted"/>
<protein>
    <recommendedName>
        <fullName evidence="2">histidine kinase</fullName>
        <ecNumber evidence="2">2.7.13.3</ecNumber>
    </recommendedName>
</protein>
<comment type="caution">
    <text evidence="5">The sequence shown here is derived from an EMBL/GenBank/DDBJ whole genome shotgun (WGS) entry which is preliminary data.</text>
</comment>
<dbReference type="InterPro" id="IPR036890">
    <property type="entry name" value="HATPase_C_sf"/>
</dbReference>
<dbReference type="Gene3D" id="3.30.565.10">
    <property type="entry name" value="Histidine kinase-like ATPase, C-terminal domain"/>
    <property type="match status" value="1"/>
</dbReference>
<evidence type="ECO:0000256" key="3">
    <source>
        <dbReference type="SAM" id="Phobius"/>
    </source>
</evidence>
<gene>
    <name evidence="5" type="ORF">J3998_05165</name>
</gene>
<keyword evidence="5" id="KW-0808">Transferase</keyword>
<organism evidence="5 6">
    <name type="scientific">Thiomicrorhabdus marina</name>
    <dbReference type="NCBI Taxonomy" id="2818442"/>
    <lineage>
        <taxon>Bacteria</taxon>
        <taxon>Pseudomonadati</taxon>
        <taxon>Pseudomonadota</taxon>
        <taxon>Gammaproteobacteria</taxon>
        <taxon>Thiotrichales</taxon>
        <taxon>Piscirickettsiaceae</taxon>
        <taxon>Thiomicrorhabdus</taxon>
    </lineage>
</organism>
<keyword evidence="5" id="KW-0418">Kinase</keyword>
<dbReference type="SMART" id="SM00387">
    <property type="entry name" value="HATPase_c"/>
    <property type="match status" value="1"/>
</dbReference>
<comment type="catalytic activity">
    <reaction evidence="1">
        <text>ATP + protein L-histidine = ADP + protein N-phospho-L-histidine.</text>
        <dbReference type="EC" id="2.7.13.3"/>
    </reaction>
</comment>
<dbReference type="InterPro" id="IPR003594">
    <property type="entry name" value="HATPase_dom"/>
</dbReference>
<keyword evidence="3" id="KW-0812">Transmembrane</keyword>
<dbReference type="InterPro" id="IPR004358">
    <property type="entry name" value="Sig_transdc_His_kin-like_C"/>
</dbReference>
<feature type="transmembrane region" description="Helical" evidence="3">
    <location>
        <begin position="6"/>
        <end position="27"/>
    </location>
</feature>
<evidence type="ECO:0000256" key="1">
    <source>
        <dbReference type="ARBA" id="ARBA00000085"/>
    </source>
</evidence>
<keyword evidence="3" id="KW-0472">Membrane</keyword>
<dbReference type="RefSeq" id="WP_208148405.1">
    <property type="nucleotide sequence ID" value="NZ_JAGETV010000006.1"/>
</dbReference>
<evidence type="ECO:0000313" key="6">
    <source>
        <dbReference type="Proteomes" id="UP000664835"/>
    </source>
</evidence>
<dbReference type="PRINTS" id="PR00344">
    <property type="entry name" value="BCTRLSENSOR"/>
</dbReference>
<dbReference type="Proteomes" id="UP000664835">
    <property type="component" value="Unassembled WGS sequence"/>
</dbReference>
<reference evidence="5 6" key="1">
    <citation type="submission" date="2021-03" db="EMBL/GenBank/DDBJ databases">
        <title>Thiomicrorhabdus sp.nov.,novel sulfur-oxidizing bacteria isolated from coastal sediment.</title>
        <authorList>
            <person name="Liu X."/>
        </authorList>
    </citation>
    <scope>NUCLEOTIDE SEQUENCE [LARGE SCALE GENOMIC DNA]</scope>
    <source>
        <strain evidence="5 6">6S2-11</strain>
    </source>
</reference>
<feature type="domain" description="Histidine kinase/HSP90-like ATPase" evidence="4">
    <location>
        <begin position="252"/>
        <end position="358"/>
    </location>
</feature>
<name>A0ABS3Q3R1_9GAMM</name>
<sequence length="359" mass="40984">MTSVEIASAVLGTAILLSSAVLGLLYIRKIRNLSLALSELHSLNHKLEHDSINFFRKAWPILNSIGVSQLAAKIRWFGEDKQILLGESTECKCTQEFKQLEYGQMAFDVILRLPKKVLREGSMENLVLQTFFNILEQDMILKEEQVTSTQKRLERYQMFVQHEIKNIAQFINLLSTQVERIEEDKDKIRLADRLKKTLPAMAQRAQKTIQTMKDPSLSQEKEATFDVSEVLNEVVHMYDLPCKVLGSAEVTMRQELVLEIFKNVLGNFRDHNVGNDLTVYVADNAQPNMVEIQVQNRNIPGVTLLPERMFEPFWTTSESGLGLGLFLARELLKQVSGEIKFQQGSQHFGFILSLPKMQA</sequence>
<dbReference type="SUPFAM" id="SSF55874">
    <property type="entry name" value="ATPase domain of HSP90 chaperone/DNA topoisomerase II/histidine kinase"/>
    <property type="match status" value="1"/>
</dbReference>
<evidence type="ECO:0000259" key="4">
    <source>
        <dbReference type="SMART" id="SM00387"/>
    </source>
</evidence>
<keyword evidence="3" id="KW-1133">Transmembrane helix</keyword>
<dbReference type="GO" id="GO:0016301">
    <property type="term" value="F:kinase activity"/>
    <property type="evidence" value="ECO:0007669"/>
    <property type="project" value="UniProtKB-KW"/>
</dbReference>
<evidence type="ECO:0000256" key="2">
    <source>
        <dbReference type="ARBA" id="ARBA00012438"/>
    </source>
</evidence>
<dbReference type="EC" id="2.7.13.3" evidence="2"/>
<dbReference type="EMBL" id="JAGETV010000006">
    <property type="protein sequence ID" value="MBO1926959.1"/>
    <property type="molecule type" value="Genomic_DNA"/>
</dbReference>
<accession>A0ABS3Q3R1</accession>